<feature type="transmembrane region" description="Helical" evidence="1">
    <location>
        <begin position="88"/>
        <end position="109"/>
    </location>
</feature>
<feature type="transmembrane region" description="Helical" evidence="1">
    <location>
        <begin position="66"/>
        <end position="82"/>
    </location>
</feature>
<protein>
    <submittedName>
        <fullName evidence="2">NfeD family protein</fullName>
    </submittedName>
</protein>
<gene>
    <name evidence="2" type="ORF">H9Y05_13650</name>
</gene>
<dbReference type="AlphaFoldDB" id="A0A8J6PMD8"/>
<keyword evidence="1" id="KW-1133">Transmembrane helix</keyword>
<comment type="caution">
    <text evidence="2">The sequence shown here is derived from an EMBL/GenBank/DDBJ whole genome shotgun (WGS) entry which is preliminary data.</text>
</comment>
<reference evidence="2" key="1">
    <citation type="submission" date="2020-09" db="EMBL/GenBank/DDBJ databases">
        <title>Taishania pollutisoli gen. nov., sp. nov., Isolated from Tetrabromobisphenol A-Contaminated Soil.</title>
        <authorList>
            <person name="Chen Q."/>
        </authorList>
    </citation>
    <scope>NUCLEOTIDE SEQUENCE</scope>
    <source>
        <strain evidence="2">CZZ-1</strain>
    </source>
</reference>
<proteinExistence type="predicted"/>
<organism evidence="2 3">
    <name type="scientific">Taishania pollutisoli</name>
    <dbReference type="NCBI Taxonomy" id="2766479"/>
    <lineage>
        <taxon>Bacteria</taxon>
        <taxon>Pseudomonadati</taxon>
        <taxon>Bacteroidota</taxon>
        <taxon>Flavobacteriia</taxon>
        <taxon>Flavobacteriales</taxon>
        <taxon>Crocinitomicaceae</taxon>
        <taxon>Taishania</taxon>
    </lineage>
</organism>
<keyword evidence="3" id="KW-1185">Reference proteome</keyword>
<evidence type="ECO:0000256" key="1">
    <source>
        <dbReference type="SAM" id="Phobius"/>
    </source>
</evidence>
<name>A0A8J6PMD8_9FLAO</name>
<keyword evidence="1" id="KW-0472">Membrane</keyword>
<dbReference type="Proteomes" id="UP000652681">
    <property type="component" value="Unassembled WGS sequence"/>
</dbReference>
<feature type="transmembrane region" description="Helical" evidence="1">
    <location>
        <begin position="15"/>
        <end position="35"/>
    </location>
</feature>
<keyword evidence="1" id="KW-0812">Transmembrane</keyword>
<dbReference type="EMBL" id="JACVEL010000011">
    <property type="protein sequence ID" value="MBC9813515.1"/>
    <property type="molecule type" value="Genomic_DNA"/>
</dbReference>
<sequence>MFGFLQNLDSLHQTFWYIAIPVSVIFIIQTILTFIGADGADGIEADFDGDLDGGDAPFQLFSLRNLINFLIGFSWTGVLFYTKLENKTILVLLATAVGAAFLFLFFLLIRQIMKLSEDNTFKLANTVGKVGSVYLSIPEERSGSGKVQVSVNGTTHELDAITSGERIPSGNMVKITGIESGKLLIVEKL</sequence>
<accession>A0A8J6PMD8</accession>
<evidence type="ECO:0000313" key="3">
    <source>
        <dbReference type="Proteomes" id="UP000652681"/>
    </source>
</evidence>
<evidence type="ECO:0000313" key="2">
    <source>
        <dbReference type="EMBL" id="MBC9813515.1"/>
    </source>
</evidence>
<dbReference type="RefSeq" id="WP_163491593.1">
    <property type="nucleotide sequence ID" value="NZ_JACVEL010000011.1"/>
</dbReference>
<dbReference type="Gene3D" id="2.40.50.140">
    <property type="entry name" value="Nucleic acid-binding proteins"/>
    <property type="match status" value="1"/>
</dbReference>
<dbReference type="InterPro" id="IPR012340">
    <property type="entry name" value="NA-bd_OB-fold"/>
</dbReference>